<keyword evidence="3" id="KW-1185">Reference proteome</keyword>
<dbReference type="PANTHER" id="PTHR40469">
    <property type="entry name" value="SECRETED GLYCOSYL HYDROLASE"/>
    <property type="match status" value="1"/>
</dbReference>
<evidence type="ECO:0000259" key="1">
    <source>
        <dbReference type="Pfam" id="PF06283"/>
    </source>
</evidence>
<dbReference type="EMBL" id="JBBHJZ010000001">
    <property type="protein sequence ID" value="MEJ5976431.1"/>
    <property type="molecule type" value="Genomic_DNA"/>
</dbReference>
<accession>A0ABU8RUP7</accession>
<evidence type="ECO:0000313" key="3">
    <source>
        <dbReference type="Proteomes" id="UP001361239"/>
    </source>
</evidence>
<sequence>MSEAHPPRIDCVLICGGVWHDMDFARLELLKLLAEDQRVRTRVFEDYENVEALAQADIIITYTCDVTPSMAAQEVLRDWLAKGGRWYALHGTNSVLRLLESGLWDAPRWAPLFMDLLGSQFLSHPPIAPYTVTVADPGHPLVAGVEPFETTDELYHVERHGDLHVLLETECTEPGTGFVEAEDAPGTQPVCYIKRHGAGAVLYLTLGHCRGHYDLQPMADWWPTVDRCAWDLPVFYDLLRRGIGWLKEREAAEAEG</sequence>
<dbReference type="RefSeq" id="WP_339586342.1">
    <property type="nucleotide sequence ID" value="NZ_JBBHJZ010000001.1"/>
</dbReference>
<dbReference type="Pfam" id="PF06283">
    <property type="entry name" value="ThuA"/>
    <property type="match status" value="1"/>
</dbReference>
<organism evidence="2 3">
    <name type="scientific">Novosphingobium anseongense</name>
    <dbReference type="NCBI Taxonomy" id="3133436"/>
    <lineage>
        <taxon>Bacteria</taxon>
        <taxon>Pseudomonadati</taxon>
        <taxon>Pseudomonadota</taxon>
        <taxon>Alphaproteobacteria</taxon>
        <taxon>Sphingomonadales</taxon>
        <taxon>Sphingomonadaceae</taxon>
        <taxon>Novosphingobium</taxon>
    </lineage>
</organism>
<dbReference type="InterPro" id="IPR029062">
    <property type="entry name" value="Class_I_gatase-like"/>
</dbReference>
<comment type="caution">
    <text evidence="2">The sequence shown here is derived from an EMBL/GenBank/DDBJ whole genome shotgun (WGS) entry which is preliminary data.</text>
</comment>
<dbReference type="PANTHER" id="PTHR40469:SF2">
    <property type="entry name" value="GALACTOSE-BINDING DOMAIN-LIKE SUPERFAMILY PROTEIN"/>
    <property type="match status" value="1"/>
</dbReference>
<feature type="domain" description="ThuA-like" evidence="1">
    <location>
        <begin position="20"/>
        <end position="214"/>
    </location>
</feature>
<name>A0ABU8RUP7_9SPHN</name>
<dbReference type="Gene3D" id="3.40.50.880">
    <property type="match status" value="1"/>
</dbReference>
<gene>
    <name evidence="2" type="ORF">WG901_07285</name>
</gene>
<evidence type="ECO:0000313" key="2">
    <source>
        <dbReference type="EMBL" id="MEJ5976431.1"/>
    </source>
</evidence>
<dbReference type="InterPro" id="IPR029010">
    <property type="entry name" value="ThuA-like"/>
</dbReference>
<dbReference type="Proteomes" id="UP001361239">
    <property type="component" value="Unassembled WGS sequence"/>
</dbReference>
<reference evidence="2 3" key="1">
    <citation type="submission" date="2024-03" db="EMBL/GenBank/DDBJ databases">
        <authorList>
            <person name="Jo J.-H."/>
        </authorList>
    </citation>
    <scope>NUCLEOTIDE SEQUENCE [LARGE SCALE GENOMIC DNA]</scope>
    <source>
        <strain evidence="2 3">PS1R-30</strain>
    </source>
</reference>
<protein>
    <submittedName>
        <fullName evidence="2">ThuA domain-containing protein</fullName>
    </submittedName>
</protein>
<proteinExistence type="predicted"/>
<dbReference type="SUPFAM" id="SSF52317">
    <property type="entry name" value="Class I glutamine amidotransferase-like"/>
    <property type="match status" value="1"/>
</dbReference>